<dbReference type="Proteomes" id="UP001458880">
    <property type="component" value="Unassembled WGS sequence"/>
</dbReference>
<accession>A0AAW1HGL7</accession>
<dbReference type="PANTHER" id="PTHR23098">
    <property type="entry name" value="AGAP001331-PA-RELATED"/>
    <property type="match status" value="1"/>
</dbReference>
<evidence type="ECO:0000259" key="6">
    <source>
        <dbReference type="Pfam" id="PF13873"/>
    </source>
</evidence>
<dbReference type="AlphaFoldDB" id="A0AAW1HGL7"/>
<proteinExistence type="predicted"/>
<keyword evidence="4" id="KW-0804">Transcription</keyword>
<gene>
    <name evidence="7" type="ORF">QE152_g40597</name>
</gene>
<keyword evidence="7" id="KW-0238">DNA-binding</keyword>
<protein>
    <recommendedName>
        <fullName evidence="2">Regulatory protein zeste</fullName>
    </recommendedName>
</protein>
<keyword evidence="8" id="KW-1185">Reference proteome</keyword>
<sequence length="269" mass="30641">MDEINRRKHQYCSQQQKDELVNLVREEPDLLIGKLTNTFTYKDSEMKWIEIESKLNAIPGGQKNWKQWRKTWQDMKSRTKSKGAAISRYAKGNGGGPPIKQITRVDEKILNVSNPTSVTGDSSVAEAEIDFIFEDEEVQPLPMQVNSSVAEAEIDFIFEDEEVQPLPMQVSPHTSSYIAPEILESTAEVEEEETVEVADTPRRKMAPKRGRSTSIRMTSVKASASLANLSAERLAFQKEKFEFEKSYRLQKLAIMERQAKAIENLVKNK</sequence>
<dbReference type="GO" id="GO:0003677">
    <property type="term" value="F:DNA binding"/>
    <property type="evidence" value="ECO:0007669"/>
    <property type="project" value="UniProtKB-KW"/>
</dbReference>
<reference evidence="7 8" key="1">
    <citation type="journal article" date="2024" name="BMC Genomics">
        <title>De novo assembly and annotation of Popillia japonica's genome with initial clues to its potential as an invasive pest.</title>
        <authorList>
            <person name="Cucini C."/>
            <person name="Boschi S."/>
            <person name="Funari R."/>
            <person name="Cardaioli E."/>
            <person name="Iannotti N."/>
            <person name="Marturano G."/>
            <person name="Paoli F."/>
            <person name="Bruttini M."/>
            <person name="Carapelli A."/>
            <person name="Frati F."/>
            <person name="Nardi F."/>
        </authorList>
    </citation>
    <scope>NUCLEOTIDE SEQUENCE [LARGE SCALE GENOMIC DNA]</scope>
    <source>
        <strain evidence="7">DMR45628</strain>
    </source>
</reference>
<comment type="subunit">
    <text evidence="1">Self-associates forming complexes of several hundred monomers.</text>
</comment>
<comment type="function">
    <text evidence="5">Involved in transvection phenomena (= synapsis-dependent gene expression), where the synaptic pairing of chromosomes carrying genes with which zeste interacts influences the expression of these genes. Zeste binds to DNA and stimulates transcription from a nearby promoter.</text>
</comment>
<name>A0AAW1HGL7_POPJA</name>
<evidence type="ECO:0000256" key="3">
    <source>
        <dbReference type="ARBA" id="ARBA00023015"/>
    </source>
</evidence>
<evidence type="ECO:0000256" key="5">
    <source>
        <dbReference type="ARBA" id="ARBA00025466"/>
    </source>
</evidence>
<feature type="domain" description="Myb/SANT-like DNA-binding" evidence="6">
    <location>
        <begin position="10"/>
        <end position="84"/>
    </location>
</feature>
<comment type="caution">
    <text evidence="7">The sequence shown here is derived from an EMBL/GenBank/DDBJ whole genome shotgun (WGS) entry which is preliminary data.</text>
</comment>
<dbReference type="GO" id="GO:0005634">
    <property type="term" value="C:nucleus"/>
    <property type="evidence" value="ECO:0007669"/>
    <property type="project" value="TreeGrafter"/>
</dbReference>
<organism evidence="7 8">
    <name type="scientific">Popillia japonica</name>
    <name type="common">Japanese beetle</name>
    <dbReference type="NCBI Taxonomy" id="7064"/>
    <lineage>
        <taxon>Eukaryota</taxon>
        <taxon>Metazoa</taxon>
        <taxon>Ecdysozoa</taxon>
        <taxon>Arthropoda</taxon>
        <taxon>Hexapoda</taxon>
        <taxon>Insecta</taxon>
        <taxon>Pterygota</taxon>
        <taxon>Neoptera</taxon>
        <taxon>Endopterygota</taxon>
        <taxon>Coleoptera</taxon>
        <taxon>Polyphaga</taxon>
        <taxon>Scarabaeiformia</taxon>
        <taxon>Scarabaeidae</taxon>
        <taxon>Rutelinae</taxon>
        <taxon>Popillia</taxon>
    </lineage>
</organism>
<keyword evidence="3" id="KW-0805">Transcription regulation</keyword>
<evidence type="ECO:0000256" key="2">
    <source>
        <dbReference type="ARBA" id="ARBA00016807"/>
    </source>
</evidence>
<evidence type="ECO:0000313" key="7">
    <source>
        <dbReference type="EMBL" id="KAK9675155.1"/>
    </source>
</evidence>
<evidence type="ECO:0000313" key="8">
    <source>
        <dbReference type="Proteomes" id="UP001458880"/>
    </source>
</evidence>
<evidence type="ECO:0000256" key="4">
    <source>
        <dbReference type="ARBA" id="ARBA00023163"/>
    </source>
</evidence>
<dbReference type="InterPro" id="IPR028002">
    <property type="entry name" value="Myb_DNA-bind_5"/>
</dbReference>
<dbReference type="PANTHER" id="PTHR23098:SF23">
    <property type="entry name" value="MYB-RELATED TRANSCRIPTION FACTOR, PARTNER OF PROFILIN-LIKE ISOFORM X2-RELATED"/>
    <property type="match status" value="1"/>
</dbReference>
<dbReference type="Pfam" id="PF13873">
    <property type="entry name" value="Myb_DNA-bind_5"/>
    <property type="match status" value="1"/>
</dbReference>
<evidence type="ECO:0000256" key="1">
    <source>
        <dbReference type="ARBA" id="ARBA00011764"/>
    </source>
</evidence>
<dbReference type="EMBL" id="JASPKY010001242">
    <property type="protein sequence ID" value="KAK9675155.1"/>
    <property type="molecule type" value="Genomic_DNA"/>
</dbReference>